<dbReference type="InterPro" id="IPR018511">
    <property type="entry name" value="Hemolysin-typ_Ca-bd_CS"/>
</dbReference>
<comment type="cofactor">
    <cofactor evidence="1">
        <name>Ca(2+)</name>
        <dbReference type="ChEBI" id="CHEBI:29108"/>
    </cofactor>
</comment>
<dbReference type="InterPro" id="IPR050557">
    <property type="entry name" value="RTX_toxin/Mannuronan_C5-epim"/>
</dbReference>
<keyword evidence="4" id="KW-0677">Repeat</keyword>
<evidence type="ECO:0000313" key="6">
    <source>
        <dbReference type="EMBL" id="AUX76786.1"/>
    </source>
</evidence>
<evidence type="ECO:0000313" key="7">
    <source>
        <dbReference type="Proteomes" id="UP000239340"/>
    </source>
</evidence>
<dbReference type="GO" id="GO:0008237">
    <property type="term" value="F:metallopeptidase activity"/>
    <property type="evidence" value="ECO:0007669"/>
    <property type="project" value="UniProtKB-KW"/>
</dbReference>
<organism evidence="6 7">
    <name type="scientific">Rhizobium fredii</name>
    <name type="common">Sinorhizobium fredii</name>
    <dbReference type="NCBI Taxonomy" id="380"/>
    <lineage>
        <taxon>Bacteria</taxon>
        <taxon>Pseudomonadati</taxon>
        <taxon>Pseudomonadota</taxon>
        <taxon>Alphaproteobacteria</taxon>
        <taxon>Hyphomicrobiales</taxon>
        <taxon>Rhizobiaceae</taxon>
        <taxon>Sinorhizobium/Ensifer group</taxon>
        <taxon>Sinorhizobium</taxon>
    </lineage>
</organism>
<dbReference type="EMBL" id="CP024307">
    <property type="protein sequence ID" value="AUX76786.1"/>
    <property type="molecule type" value="Genomic_DNA"/>
</dbReference>
<dbReference type="Gene3D" id="2.150.10.10">
    <property type="entry name" value="Serralysin-like metalloprotease, C-terminal"/>
    <property type="match status" value="2"/>
</dbReference>
<dbReference type="Pfam" id="PF08548">
    <property type="entry name" value="Peptidase_M10_C"/>
    <property type="match status" value="1"/>
</dbReference>
<keyword evidence="6" id="KW-0482">Metalloprotease</keyword>
<protein>
    <submittedName>
        <fullName evidence="6">Serralysin-like metalloprotease domain-containing protein</fullName>
    </submittedName>
</protein>
<dbReference type="InterPro" id="IPR001343">
    <property type="entry name" value="Hemolysn_Ca-bd"/>
</dbReference>
<dbReference type="InterPro" id="IPR013858">
    <property type="entry name" value="Peptidase_M10B_C"/>
</dbReference>
<dbReference type="AlphaFoldDB" id="A0A2L0H5N6"/>
<feature type="domain" description="Peptidase M10 serralysin C-terminal" evidence="5">
    <location>
        <begin position="291"/>
        <end position="418"/>
    </location>
</feature>
<name>A0A2L0H5N6_RHIFR</name>
<dbReference type="InterPro" id="IPR011049">
    <property type="entry name" value="Serralysin-like_metalloprot_C"/>
</dbReference>
<dbReference type="GO" id="GO:0005509">
    <property type="term" value="F:calcium ion binding"/>
    <property type="evidence" value="ECO:0007669"/>
    <property type="project" value="InterPro"/>
</dbReference>
<dbReference type="GO" id="GO:0005615">
    <property type="term" value="C:extracellular space"/>
    <property type="evidence" value="ECO:0007669"/>
    <property type="project" value="InterPro"/>
</dbReference>
<dbReference type="GO" id="GO:0006508">
    <property type="term" value="P:proteolysis"/>
    <property type="evidence" value="ECO:0007669"/>
    <property type="project" value="UniProtKB-KW"/>
</dbReference>
<keyword evidence="6" id="KW-0378">Hydrolase</keyword>
<dbReference type="Proteomes" id="UP000239340">
    <property type="component" value="Chromosome"/>
</dbReference>
<evidence type="ECO:0000256" key="4">
    <source>
        <dbReference type="ARBA" id="ARBA00022737"/>
    </source>
</evidence>
<evidence type="ECO:0000256" key="2">
    <source>
        <dbReference type="ARBA" id="ARBA00004613"/>
    </source>
</evidence>
<gene>
    <name evidence="6" type="ORF">NXT3_CH02221</name>
</gene>
<evidence type="ECO:0000256" key="3">
    <source>
        <dbReference type="ARBA" id="ARBA00022525"/>
    </source>
</evidence>
<dbReference type="Pfam" id="PF00353">
    <property type="entry name" value="HemolysinCabind"/>
    <property type="match status" value="3"/>
</dbReference>
<accession>A0A2L0H5N6</accession>
<dbReference type="SUPFAM" id="SSF51120">
    <property type="entry name" value="beta-Roll"/>
    <property type="match status" value="3"/>
</dbReference>
<keyword evidence="3" id="KW-0964">Secreted</keyword>
<reference evidence="6 7" key="1">
    <citation type="submission" date="2017-10" db="EMBL/GenBank/DDBJ databases">
        <title>Analysis of the genome sequences of Rhizobium populations associated to common bean (phaseolus vulgaris).</title>
        <authorList>
            <person name="Bustos P."/>
            <person name="Santamaria R.I."/>
            <person name="Miranda-Sanchez F."/>
            <person name="Perez-Carrascal O."/>
            <person name="Juarez S."/>
            <person name="Lozano L."/>
            <person name="Martinez-Flores I."/>
            <person name="Vinuesa P."/>
            <person name="Martinez-Romero E."/>
            <person name="Cevallos M.A."/>
            <person name="Romero D."/>
            <person name="Davila G."/>
            <person name="Gonzalez V."/>
        </authorList>
    </citation>
    <scope>NUCLEOTIDE SEQUENCE [LARGE SCALE GENOMIC DNA]</scope>
    <source>
        <strain evidence="6 7">NXT3</strain>
    </source>
</reference>
<dbReference type="PANTHER" id="PTHR38340:SF1">
    <property type="entry name" value="S-LAYER PROTEIN"/>
    <property type="match status" value="1"/>
</dbReference>
<dbReference type="PRINTS" id="PR00313">
    <property type="entry name" value="CABNDNGRPT"/>
</dbReference>
<dbReference type="PANTHER" id="PTHR38340">
    <property type="entry name" value="S-LAYER PROTEIN"/>
    <property type="match status" value="1"/>
</dbReference>
<dbReference type="PROSITE" id="PS00330">
    <property type="entry name" value="HEMOLYSIN_CALCIUM"/>
    <property type="match status" value="1"/>
</dbReference>
<evidence type="ECO:0000259" key="5">
    <source>
        <dbReference type="Pfam" id="PF08548"/>
    </source>
</evidence>
<comment type="subcellular location">
    <subcellularLocation>
        <location evidence="2">Secreted</location>
    </subcellularLocation>
</comment>
<evidence type="ECO:0000256" key="1">
    <source>
        <dbReference type="ARBA" id="ARBA00001913"/>
    </source>
</evidence>
<keyword evidence="6" id="KW-0645">Protease</keyword>
<sequence length="422" mass="43277">MSDFDFSTIYYGTSYVQTGTLFRVYYSNGVIEDFRGTGLTYNAYGEPITGTITSYAAWYSGQQLFNVQGSVAATKIVAAAQTVGTSDDLGVIIEVLKGNDTISGGNLADVLYAFDGNDVVNGNGGNDFLYGYAGNDTIIGGTGSDRIDGGAGSDTASYATASVGITASLIAPASNTNDAKGDTYYFIENLLGSRFNDLLVGNSGINILTGGDGNDALIGGAGGDKLYGGNGSDTASYANAAAGIIANLGMTSSNTGDAKGDSYSSIEHLIGSKYADELYGTAGANSISGGAGNDIIGAGWGNDLVYGGAGADRLVGGTGADRFVFKALSESAGSTFDSIFDFMTSEQDRLDLSSIDASTLAAGNQAFAFIGTATFTGTAGQVRYVKQASDTYIYGDVNGDKIADLKIHLDDAVTLTKDYFIL</sequence>
<proteinExistence type="predicted"/>